<proteinExistence type="predicted"/>
<sequence length="295" mass="33161">MINQDVDVRVTDAALRWWLFIGWSVRTVEHLLLVLEWTGVDNCHIEIVSSDHNDTSAEGVFFMMMIICALYLQLLLYDKGLFIGWSVRTVEHLLLVLEWTGVDNCHIEIVSSDHNDTSAETTEFWCEDDILSEVHHPNVMAFYGVVQDGTDGTLTTITEFMGDGSLRHVLLRKDGLLTIGHADAGDLPFMATIVHDIQLFNRAPNSVHYMIFATMNQDYLEPLDHVLPTCTISLDDTHTKQQLGVVIYDGDNNWILKCSSVISLLESGIFMGGAFFVLFSRLDSPSSTSGTYHCL</sequence>
<dbReference type="Gene3D" id="3.30.230.20">
    <property type="entry name" value="lpxc deacetylase, domain 1"/>
    <property type="match status" value="1"/>
</dbReference>
<gene>
    <name evidence="3" type="ORF">CTI12_AA598630</name>
</gene>
<dbReference type="SUPFAM" id="SSF56112">
    <property type="entry name" value="Protein kinase-like (PK-like)"/>
    <property type="match status" value="1"/>
</dbReference>
<dbReference type="STRING" id="35608.A0A2U1KHV1"/>
<name>A0A2U1KHV1_ARTAN</name>
<protein>
    <recommendedName>
        <fullName evidence="2">Serine-threonine/tyrosine-protein kinase catalytic domain-containing protein</fullName>
    </recommendedName>
</protein>
<dbReference type="PANTHER" id="PTHR33694:SF1">
    <property type="entry name" value="UDP-3-O-ACYL-N-ACETYLGLUCOSAMINE DEACETYLASE 1, MITOCHONDRIAL-RELATED"/>
    <property type="match status" value="1"/>
</dbReference>
<evidence type="ECO:0000313" key="4">
    <source>
        <dbReference type="Proteomes" id="UP000245207"/>
    </source>
</evidence>
<organism evidence="3 4">
    <name type="scientific">Artemisia annua</name>
    <name type="common">Sweet wormwood</name>
    <dbReference type="NCBI Taxonomy" id="35608"/>
    <lineage>
        <taxon>Eukaryota</taxon>
        <taxon>Viridiplantae</taxon>
        <taxon>Streptophyta</taxon>
        <taxon>Embryophyta</taxon>
        <taxon>Tracheophyta</taxon>
        <taxon>Spermatophyta</taxon>
        <taxon>Magnoliopsida</taxon>
        <taxon>eudicotyledons</taxon>
        <taxon>Gunneridae</taxon>
        <taxon>Pentapetalae</taxon>
        <taxon>asterids</taxon>
        <taxon>campanulids</taxon>
        <taxon>Asterales</taxon>
        <taxon>Asteraceae</taxon>
        <taxon>Asteroideae</taxon>
        <taxon>Anthemideae</taxon>
        <taxon>Artemisiinae</taxon>
        <taxon>Artemisia</taxon>
    </lineage>
</organism>
<feature type="domain" description="Serine-threonine/tyrosine-protein kinase catalytic" evidence="2">
    <location>
        <begin position="109"/>
        <end position="178"/>
    </location>
</feature>
<keyword evidence="1" id="KW-1133">Transmembrane helix</keyword>
<keyword evidence="4" id="KW-1185">Reference proteome</keyword>
<dbReference type="Gene3D" id="1.10.510.10">
    <property type="entry name" value="Transferase(Phosphotransferase) domain 1"/>
    <property type="match status" value="1"/>
</dbReference>
<dbReference type="EMBL" id="PKPP01018331">
    <property type="protein sequence ID" value="PWA36340.1"/>
    <property type="molecule type" value="Genomic_DNA"/>
</dbReference>
<dbReference type="OrthoDB" id="4062651at2759"/>
<feature type="transmembrane region" description="Helical" evidence="1">
    <location>
        <begin position="261"/>
        <end position="279"/>
    </location>
</feature>
<keyword evidence="1" id="KW-0812">Transmembrane</keyword>
<dbReference type="GO" id="GO:0009245">
    <property type="term" value="P:lipid A biosynthetic process"/>
    <property type="evidence" value="ECO:0007669"/>
    <property type="project" value="InterPro"/>
</dbReference>
<reference evidence="3 4" key="1">
    <citation type="journal article" date="2018" name="Mol. Plant">
        <title>The genome of Artemisia annua provides insight into the evolution of Asteraceae family and artemisinin biosynthesis.</title>
        <authorList>
            <person name="Shen Q."/>
            <person name="Zhang L."/>
            <person name="Liao Z."/>
            <person name="Wang S."/>
            <person name="Yan T."/>
            <person name="Shi P."/>
            <person name="Liu M."/>
            <person name="Fu X."/>
            <person name="Pan Q."/>
            <person name="Wang Y."/>
            <person name="Lv Z."/>
            <person name="Lu X."/>
            <person name="Zhang F."/>
            <person name="Jiang W."/>
            <person name="Ma Y."/>
            <person name="Chen M."/>
            <person name="Hao X."/>
            <person name="Li L."/>
            <person name="Tang Y."/>
            <person name="Lv G."/>
            <person name="Zhou Y."/>
            <person name="Sun X."/>
            <person name="Brodelius P.E."/>
            <person name="Rose J.K.C."/>
            <person name="Tang K."/>
        </authorList>
    </citation>
    <scope>NUCLEOTIDE SEQUENCE [LARGE SCALE GENOMIC DNA]</scope>
    <source>
        <strain evidence="4">cv. Huhao1</strain>
        <tissue evidence="3">Leaf</tissue>
    </source>
</reference>
<evidence type="ECO:0000313" key="3">
    <source>
        <dbReference type="EMBL" id="PWA36340.1"/>
    </source>
</evidence>
<dbReference type="GO" id="GO:0004672">
    <property type="term" value="F:protein kinase activity"/>
    <property type="evidence" value="ECO:0007669"/>
    <property type="project" value="InterPro"/>
</dbReference>
<dbReference type="Pfam" id="PF07714">
    <property type="entry name" value="PK_Tyr_Ser-Thr"/>
    <property type="match status" value="1"/>
</dbReference>
<dbReference type="PANTHER" id="PTHR33694">
    <property type="entry name" value="UDP-3-O-ACYL-N-ACETYLGLUCOSAMINE DEACETYLASE 1, MITOCHONDRIAL-RELATED"/>
    <property type="match status" value="1"/>
</dbReference>
<dbReference type="AlphaFoldDB" id="A0A2U1KHV1"/>
<comment type="caution">
    <text evidence="3">The sequence shown here is derived from an EMBL/GenBank/DDBJ whole genome shotgun (WGS) entry which is preliminary data.</text>
</comment>
<evidence type="ECO:0000256" key="1">
    <source>
        <dbReference type="SAM" id="Phobius"/>
    </source>
</evidence>
<feature type="transmembrane region" description="Helical" evidence="1">
    <location>
        <begin position="59"/>
        <end position="77"/>
    </location>
</feature>
<dbReference type="Proteomes" id="UP000245207">
    <property type="component" value="Unassembled WGS sequence"/>
</dbReference>
<dbReference type="InterPro" id="IPR001245">
    <property type="entry name" value="Ser-Thr/Tyr_kinase_cat_dom"/>
</dbReference>
<dbReference type="InterPro" id="IPR004463">
    <property type="entry name" value="UDP-acyl_GlcNac_deAcase"/>
</dbReference>
<accession>A0A2U1KHV1</accession>
<evidence type="ECO:0000259" key="2">
    <source>
        <dbReference type="Pfam" id="PF07714"/>
    </source>
</evidence>
<dbReference type="InterPro" id="IPR015870">
    <property type="entry name" value="UDP-acyl_N-AcGlcN_deAcase_N"/>
</dbReference>
<dbReference type="GO" id="GO:0016020">
    <property type="term" value="C:membrane"/>
    <property type="evidence" value="ECO:0007669"/>
    <property type="project" value="GOC"/>
</dbReference>
<dbReference type="InterPro" id="IPR011009">
    <property type="entry name" value="Kinase-like_dom_sf"/>
</dbReference>
<dbReference type="GO" id="GO:0103117">
    <property type="term" value="F:UDP-3-O-acyl-N-acetylglucosamine deacetylase activity"/>
    <property type="evidence" value="ECO:0007669"/>
    <property type="project" value="InterPro"/>
</dbReference>
<keyword evidence="1" id="KW-0472">Membrane</keyword>